<dbReference type="PATRIC" id="fig|1265822.4.peg.943"/>
<keyword evidence="3 6" id="KW-0812">Transmembrane</keyword>
<evidence type="ECO:0000256" key="3">
    <source>
        <dbReference type="ARBA" id="ARBA00022692"/>
    </source>
</evidence>
<protein>
    <submittedName>
        <fullName evidence="8">Major myo-inositol transporter IolT</fullName>
    </submittedName>
</protein>
<dbReference type="GO" id="GO:0022857">
    <property type="term" value="F:transmembrane transporter activity"/>
    <property type="evidence" value="ECO:0007669"/>
    <property type="project" value="InterPro"/>
</dbReference>
<name>W7DHM1_9LIST</name>
<dbReference type="PANTHER" id="PTHR48020">
    <property type="entry name" value="PROTON MYO-INOSITOL COTRANSPORTER"/>
    <property type="match status" value="1"/>
</dbReference>
<keyword evidence="2" id="KW-0813">Transport</keyword>
<gene>
    <name evidence="8" type="ORF">MCOL2_04591</name>
</gene>
<keyword evidence="4 6" id="KW-1133">Transmembrane helix</keyword>
<reference evidence="8 9" key="1">
    <citation type="submission" date="2012-12" db="EMBL/GenBank/DDBJ databases">
        <title>Novel taxa of Listeriaceae from agricultural environments in the United States.</title>
        <authorList>
            <person name="den Bakker H.C."/>
            <person name="Allred A."/>
            <person name="Warchocki S."/>
            <person name="Wright E.M."/>
            <person name="Burrell A."/>
            <person name="Nightingale K.K."/>
            <person name="Kephart D."/>
            <person name="Wiedmann M."/>
        </authorList>
    </citation>
    <scope>NUCLEOTIDE SEQUENCE [LARGE SCALE GENOMIC DNA]</scope>
    <source>
        <strain evidence="8 9">FSL S10-1203</strain>
    </source>
</reference>
<evidence type="ECO:0000256" key="1">
    <source>
        <dbReference type="ARBA" id="ARBA00004651"/>
    </source>
</evidence>
<dbReference type="PANTHER" id="PTHR48020:SF12">
    <property type="entry name" value="PROTON MYO-INOSITOL COTRANSPORTER"/>
    <property type="match status" value="1"/>
</dbReference>
<evidence type="ECO:0000256" key="6">
    <source>
        <dbReference type="SAM" id="Phobius"/>
    </source>
</evidence>
<dbReference type="InterPro" id="IPR050814">
    <property type="entry name" value="Myo-inositol_Transporter"/>
</dbReference>
<dbReference type="Gene3D" id="1.20.1250.20">
    <property type="entry name" value="MFS general substrate transporter like domains"/>
    <property type="match status" value="1"/>
</dbReference>
<proteinExistence type="predicted"/>
<dbReference type="InterPro" id="IPR036259">
    <property type="entry name" value="MFS_trans_sf"/>
</dbReference>
<evidence type="ECO:0000259" key="7">
    <source>
        <dbReference type="PROSITE" id="PS50850"/>
    </source>
</evidence>
<dbReference type="SUPFAM" id="SSF103473">
    <property type="entry name" value="MFS general substrate transporter"/>
    <property type="match status" value="1"/>
</dbReference>
<evidence type="ECO:0000256" key="4">
    <source>
        <dbReference type="ARBA" id="ARBA00022989"/>
    </source>
</evidence>
<comment type="caution">
    <text evidence="8">The sequence shown here is derived from an EMBL/GenBank/DDBJ whole genome shotgun (WGS) entry which is preliminary data.</text>
</comment>
<dbReference type="PROSITE" id="PS50850">
    <property type="entry name" value="MFS"/>
    <property type="match status" value="1"/>
</dbReference>
<dbReference type="Pfam" id="PF00083">
    <property type="entry name" value="Sugar_tr"/>
    <property type="match status" value="1"/>
</dbReference>
<evidence type="ECO:0000313" key="8">
    <source>
        <dbReference type="EMBL" id="EUJ60924.1"/>
    </source>
</evidence>
<dbReference type="InterPro" id="IPR020846">
    <property type="entry name" value="MFS_dom"/>
</dbReference>
<dbReference type="GO" id="GO:0005886">
    <property type="term" value="C:plasma membrane"/>
    <property type="evidence" value="ECO:0007669"/>
    <property type="project" value="UniProtKB-SubCell"/>
</dbReference>
<organism evidence="8 9">
    <name type="scientific">Listeria fleischmannii FSL S10-1203</name>
    <dbReference type="NCBI Taxonomy" id="1265822"/>
    <lineage>
        <taxon>Bacteria</taxon>
        <taxon>Bacillati</taxon>
        <taxon>Bacillota</taxon>
        <taxon>Bacilli</taxon>
        <taxon>Bacillales</taxon>
        <taxon>Listeriaceae</taxon>
        <taxon>Listeria</taxon>
    </lineage>
</organism>
<feature type="transmembrane region" description="Helical" evidence="6">
    <location>
        <begin position="28"/>
        <end position="47"/>
    </location>
</feature>
<dbReference type="AlphaFoldDB" id="W7DHM1"/>
<sequence>MMIVAGQFIAFLINAVLGTTFADNSHIWRYMLAVAVIPALILFFGIIRVPESPRWLYLNKTKEKALDSLMKIRTKELLLRN</sequence>
<accession>W7DHM1</accession>
<comment type="subcellular location">
    <subcellularLocation>
        <location evidence="1">Cell membrane</location>
        <topology evidence="1">Multi-pass membrane protein</topology>
    </subcellularLocation>
</comment>
<dbReference type="EMBL" id="AODM01000013">
    <property type="protein sequence ID" value="EUJ60924.1"/>
    <property type="molecule type" value="Genomic_DNA"/>
</dbReference>
<evidence type="ECO:0000256" key="2">
    <source>
        <dbReference type="ARBA" id="ARBA00022448"/>
    </source>
</evidence>
<dbReference type="Proteomes" id="UP000019241">
    <property type="component" value="Unassembled WGS sequence"/>
</dbReference>
<keyword evidence="5 6" id="KW-0472">Membrane</keyword>
<evidence type="ECO:0000313" key="9">
    <source>
        <dbReference type="Proteomes" id="UP000019241"/>
    </source>
</evidence>
<feature type="domain" description="Major facilitator superfamily (MFS) profile" evidence="7">
    <location>
        <begin position="1"/>
        <end position="81"/>
    </location>
</feature>
<dbReference type="InterPro" id="IPR005828">
    <property type="entry name" value="MFS_sugar_transport-like"/>
</dbReference>
<evidence type="ECO:0000256" key="5">
    <source>
        <dbReference type="ARBA" id="ARBA00023136"/>
    </source>
</evidence>